<feature type="domain" description="Glycosyltransferase 2-like" evidence="8">
    <location>
        <begin position="9"/>
        <end position="173"/>
    </location>
</feature>
<dbReference type="EMBL" id="LBTI01000023">
    <property type="protein sequence ID" value="KKQ37256.1"/>
    <property type="molecule type" value="Genomic_DNA"/>
</dbReference>
<dbReference type="STRING" id="1618545.US53_C0023G0011"/>
<evidence type="ECO:0000313" key="9">
    <source>
        <dbReference type="EMBL" id="KKQ37256.1"/>
    </source>
</evidence>
<comment type="caution">
    <text evidence="9">The sequence shown here is derived from an EMBL/GenBank/DDBJ whole genome shotgun (WGS) entry which is preliminary data.</text>
</comment>
<reference evidence="9 10" key="1">
    <citation type="journal article" date="2015" name="Nature">
        <title>rRNA introns, odd ribosomes, and small enigmatic genomes across a large radiation of phyla.</title>
        <authorList>
            <person name="Brown C.T."/>
            <person name="Hug L.A."/>
            <person name="Thomas B.C."/>
            <person name="Sharon I."/>
            <person name="Castelle C.J."/>
            <person name="Singh A."/>
            <person name="Wilkins M.J."/>
            <person name="Williams K.H."/>
            <person name="Banfield J.F."/>
        </authorList>
    </citation>
    <scope>NUCLEOTIDE SEQUENCE [LARGE SCALE GENOMIC DNA]</scope>
</reference>
<organism evidence="9 10">
    <name type="scientific">Candidatus Woesebacteria bacterium GW2011_GWA1_37_7</name>
    <dbReference type="NCBI Taxonomy" id="1618545"/>
    <lineage>
        <taxon>Bacteria</taxon>
        <taxon>Candidatus Woeseibacteriota</taxon>
    </lineage>
</organism>
<evidence type="ECO:0000256" key="6">
    <source>
        <dbReference type="ARBA" id="ARBA00022989"/>
    </source>
</evidence>
<evidence type="ECO:0000256" key="2">
    <source>
        <dbReference type="ARBA" id="ARBA00022676"/>
    </source>
</evidence>
<protein>
    <submittedName>
        <fullName evidence="9">Glycosyltransferase</fullName>
    </submittedName>
</protein>
<accession>A0A0G0K9I9</accession>
<evidence type="ECO:0000256" key="7">
    <source>
        <dbReference type="ARBA" id="ARBA00023136"/>
    </source>
</evidence>
<dbReference type="GO" id="GO:0009103">
    <property type="term" value="P:lipopolysaccharide biosynthetic process"/>
    <property type="evidence" value="ECO:0007669"/>
    <property type="project" value="UniProtKB-KW"/>
</dbReference>
<dbReference type="CDD" id="cd04179">
    <property type="entry name" value="DPM_DPG-synthase_like"/>
    <property type="match status" value="1"/>
</dbReference>
<name>A0A0G0K9I9_9BACT</name>
<dbReference type="Gene3D" id="3.90.550.10">
    <property type="entry name" value="Spore Coat Polysaccharide Biosynthesis Protein SpsA, Chain A"/>
    <property type="match status" value="1"/>
</dbReference>
<dbReference type="PANTHER" id="PTHR48090:SF3">
    <property type="entry name" value="UNDECAPRENYL-PHOSPHATE 4-DEOXY-4-FORMAMIDO-L-ARABINOSE TRANSFERASE"/>
    <property type="match status" value="1"/>
</dbReference>
<keyword evidence="5" id="KW-0448">Lipopolysaccharide biosynthesis</keyword>
<evidence type="ECO:0000256" key="1">
    <source>
        <dbReference type="ARBA" id="ARBA00022475"/>
    </source>
</evidence>
<dbReference type="Proteomes" id="UP000034591">
    <property type="component" value="Unassembled WGS sequence"/>
</dbReference>
<keyword evidence="6" id="KW-1133">Transmembrane helix</keyword>
<dbReference type="PANTHER" id="PTHR48090">
    <property type="entry name" value="UNDECAPRENYL-PHOSPHATE 4-DEOXY-4-FORMAMIDO-L-ARABINOSE TRANSFERASE-RELATED"/>
    <property type="match status" value="1"/>
</dbReference>
<keyword evidence="2" id="KW-0328">Glycosyltransferase</keyword>
<dbReference type="GO" id="GO:0099621">
    <property type="term" value="F:undecaprenyl-phosphate 4-deoxy-4-formamido-L-arabinose transferase activity"/>
    <property type="evidence" value="ECO:0007669"/>
    <property type="project" value="TreeGrafter"/>
</dbReference>
<dbReference type="SUPFAM" id="SSF53448">
    <property type="entry name" value="Nucleotide-diphospho-sugar transferases"/>
    <property type="match status" value="1"/>
</dbReference>
<dbReference type="InterPro" id="IPR029044">
    <property type="entry name" value="Nucleotide-diphossugar_trans"/>
</dbReference>
<evidence type="ECO:0000313" key="10">
    <source>
        <dbReference type="Proteomes" id="UP000034591"/>
    </source>
</evidence>
<gene>
    <name evidence="9" type="ORF">US53_C0023G0011</name>
</gene>
<dbReference type="GO" id="GO:0005886">
    <property type="term" value="C:plasma membrane"/>
    <property type="evidence" value="ECO:0007669"/>
    <property type="project" value="TreeGrafter"/>
</dbReference>
<dbReference type="InterPro" id="IPR001173">
    <property type="entry name" value="Glyco_trans_2-like"/>
</dbReference>
<keyword evidence="3 9" id="KW-0808">Transferase</keyword>
<evidence type="ECO:0000256" key="4">
    <source>
        <dbReference type="ARBA" id="ARBA00022692"/>
    </source>
</evidence>
<keyword evidence="4" id="KW-0812">Transmembrane</keyword>
<proteinExistence type="predicted"/>
<keyword evidence="7" id="KW-0472">Membrane</keyword>
<sequence length="239" mass="27505">MVKLIDELSVFLPTYNEEGNIEKVVSNTKKVLAKVAGRWELIIVEDGSKDKTPEISDKLGKRYKPRIRVVHHSPNRGYGGTLKTGFKEAKYEWIAFIDADGQFDFSEITKFITKQKEKNADLVLGIRGNRADSFIRKVFTWGWSVVLPRLLFSLKVTDYSCGFKMIRKGVFNKVQPLIGEEKVTQIEMLVKAQRAGYKFAEVRVHHYPRGSGHQTGADLKVITRSIRDLFKLWWQLKKV</sequence>
<evidence type="ECO:0000256" key="3">
    <source>
        <dbReference type="ARBA" id="ARBA00022679"/>
    </source>
</evidence>
<evidence type="ECO:0000256" key="5">
    <source>
        <dbReference type="ARBA" id="ARBA00022985"/>
    </source>
</evidence>
<keyword evidence="1" id="KW-1003">Cell membrane</keyword>
<evidence type="ECO:0000259" key="8">
    <source>
        <dbReference type="Pfam" id="PF00535"/>
    </source>
</evidence>
<dbReference type="InterPro" id="IPR050256">
    <property type="entry name" value="Glycosyltransferase_2"/>
</dbReference>
<dbReference type="AlphaFoldDB" id="A0A0G0K9I9"/>
<dbReference type="Pfam" id="PF00535">
    <property type="entry name" value="Glycos_transf_2"/>
    <property type="match status" value="1"/>
</dbReference>